<dbReference type="InterPro" id="IPR033738">
    <property type="entry name" value="AsnB_N"/>
</dbReference>
<dbReference type="EMBL" id="JANFNH010000028">
    <property type="protein sequence ID" value="MCQ4044549.1"/>
    <property type="molecule type" value="Genomic_DNA"/>
</dbReference>
<gene>
    <name evidence="10" type="primary">asnB</name>
    <name evidence="10" type="ORF">NON19_21570</name>
</gene>
<dbReference type="InterPro" id="IPR001962">
    <property type="entry name" value="Asn_synthase"/>
</dbReference>
<evidence type="ECO:0000313" key="10">
    <source>
        <dbReference type="EMBL" id="MCQ4044549.1"/>
    </source>
</evidence>
<evidence type="ECO:0000313" key="11">
    <source>
        <dbReference type="Proteomes" id="UP001206206"/>
    </source>
</evidence>
<proteinExistence type="inferred from homology"/>
<evidence type="ECO:0000256" key="5">
    <source>
        <dbReference type="ARBA" id="ARBA00022840"/>
    </source>
</evidence>
<comment type="similarity">
    <text evidence="2">Belongs to the asparagine synthetase family.</text>
</comment>
<dbReference type="InterPro" id="IPR014729">
    <property type="entry name" value="Rossmann-like_a/b/a_fold"/>
</dbReference>
<dbReference type="CDD" id="cd01991">
    <property type="entry name" value="Asn_synthase_B_C"/>
    <property type="match status" value="1"/>
</dbReference>
<dbReference type="InterPro" id="IPR006426">
    <property type="entry name" value="Asn_synth_AEB"/>
</dbReference>
<evidence type="ECO:0000259" key="9">
    <source>
        <dbReference type="PROSITE" id="PS51278"/>
    </source>
</evidence>
<dbReference type="InterPro" id="IPR017932">
    <property type="entry name" value="GATase_2_dom"/>
</dbReference>
<dbReference type="PANTHER" id="PTHR43284:SF1">
    <property type="entry name" value="ASPARAGINE SYNTHETASE"/>
    <property type="match status" value="1"/>
</dbReference>
<feature type="domain" description="Glutamine amidotransferase type-2" evidence="9">
    <location>
        <begin position="2"/>
        <end position="215"/>
    </location>
</feature>
<comment type="catalytic activity">
    <reaction evidence="8">
        <text>L-aspartate + L-glutamine + ATP + H2O = L-asparagine + L-glutamate + AMP + diphosphate + H(+)</text>
        <dbReference type="Rhea" id="RHEA:12228"/>
        <dbReference type="ChEBI" id="CHEBI:15377"/>
        <dbReference type="ChEBI" id="CHEBI:15378"/>
        <dbReference type="ChEBI" id="CHEBI:29985"/>
        <dbReference type="ChEBI" id="CHEBI:29991"/>
        <dbReference type="ChEBI" id="CHEBI:30616"/>
        <dbReference type="ChEBI" id="CHEBI:33019"/>
        <dbReference type="ChEBI" id="CHEBI:58048"/>
        <dbReference type="ChEBI" id="CHEBI:58359"/>
        <dbReference type="ChEBI" id="CHEBI:456215"/>
        <dbReference type="EC" id="6.3.5.4"/>
    </reaction>
</comment>
<dbReference type="GO" id="GO:0004066">
    <property type="term" value="F:asparagine synthase (glutamine-hydrolyzing) activity"/>
    <property type="evidence" value="ECO:0007669"/>
    <property type="project" value="UniProtKB-EC"/>
</dbReference>
<dbReference type="Gene3D" id="3.60.20.10">
    <property type="entry name" value="Glutamine Phosphoribosylpyrophosphate, subunit 1, domain 1"/>
    <property type="match status" value="1"/>
</dbReference>
<dbReference type="Pfam" id="PF00733">
    <property type="entry name" value="Asn_synthase"/>
    <property type="match status" value="1"/>
</dbReference>
<evidence type="ECO:0000256" key="4">
    <source>
        <dbReference type="ARBA" id="ARBA00022741"/>
    </source>
</evidence>
<dbReference type="Pfam" id="PF13537">
    <property type="entry name" value="GATase_7"/>
    <property type="match status" value="1"/>
</dbReference>
<accession>A0ABT1PGS1</accession>
<evidence type="ECO:0000256" key="3">
    <source>
        <dbReference type="ARBA" id="ARBA00012737"/>
    </source>
</evidence>
<dbReference type="SUPFAM" id="SSF56235">
    <property type="entry name" value="N-terminal nucleophile aminohydrolases (Ntn hydrolases)"/>
    <property type="match status" value="1"/>
</dbReference>
<sequence length="616" mass="68433">MCGITGWISYDSDLTRERATLDAMTRTMACRGPDATGGWLDRHAALGHRRLAVIDIEGGRQPMTVEADGRTVLVTTYSGEIYNYRELRAELASLGHTFRTSSDTEVALHAYLEWGEDFTEHLNGMYAFALWDPRGEELLLVRDRMGIKPLYYYPTSDGVLFGSEPKAILAHPSVRPVVDAEGLAELISFCKTPEQAVYKGMRELRPGHVLRVRRGGLTVKRYWALEARDHTDDLDTTVRTVRELLDDIVARQLIADVPLCTLLSGGLDSSAITALAAHGLAAAGQGPVRSFSVDFVGQTENFRPDDLRGTPDGPYAHALAEHVRSDHRDIVLDTAALMDRGNRDAVLTARDLPYGLGEGDTSLYLLFKAIREQSTVALSGESADEVFGGYLWFHDQEAVEADTFPWLTRLGISSFAGARAGARESLLDDGLLAKIDVAGYRHARYREALAEVPYREGDSGLERRMREICYLHLTRFVQFLLDRKDRASMAVGLEVRVPFCDHRLVQYVFNTPWSMKTFDGREKSLLRAAVADVLPESVARRVKSPYPSTQDPHYTAALRAELGELLADKDAPVRPLLNLASTREAVNTEGEGFRSSTELVLGIDAWLRRYGTALEL</sequence>
<keyword evidence="5" id="KW-0067">ATP-binding</keyword>
<keyword evidence="11" id="KW-1185">Reference proteome</keyword>
<dbReference type="Gene3D" id="3.40.50.620">
    <property type="entry name" value="HUPs"/>
    <property type="match status" value="1"/>
</dbReference>
<evidence type="ECO:0000256" key="8">
    <source>
        <dbReference type="ARBA" id="ARBA00048741"/>
    </source>
</evidence>
<dbReference type="PROSITE" id="PS51278">
    <property type="entry name" value="GATASE_TYPE_2"/>
    <property type="match status" value="1"/>
</dbReference>
<protein>
    <recommendedName>
        <fullName evidence="3">asparagine synthase (glutamine-hydrolyzing)</fullName>
        <ecNumber evidence="3">6.3.5.4</ecNumber>
    </recommendedName>
</protein>
<comment type="caution">
    <text evidence="10">The sequence shown here is derived from an EMBL/GenBank/DDBJ whole genome shotgun (WGS) entry which is preliminary data.</text>
</comment>
<keyword evidence="10" id="KW-0436">Ligase</keyword>
<dbReference type="CDD" id="cd00712">
    <property type="entry name" value="AsnB"/>
    <property type="match status" value="1"/>
</dbReference>
<dbReference type="EC" id="6.3.5.4" evidence="3"/>
<dbReference type="InterPro" id="IPR029055">
    <property type="entry name" value="Ntn_hydrolases_N"/>
</dbReference>
<keyword evidence="6" id="KW-0028">Amino-acid biosynthesis</keyword>
<name>A0ABT1PGS1_9ACTN</name>
<dbReference type="SUPFAM" id="SSF52402">
    <property type="entry name" value="Adenine nucleotide alpha hydrolases-like"/>
    <property type="match status" value="1"/>
</dbReference>
<organism evidence="10 11">
    <name type="scientific">Streptantibioticus rubrisoli</name>
    <dbReference type="NCBI Taxonomy" id="1387313"/>
    <lineage>
        <taxon>Bacteria</taxon>
        <taxon>Bacillati</taxon>
        <taxon>Actinomycetota</taxon>
        <taxon>Actinomycetes</taxon>
        <taxon>Kitasatosporales</taxon>
        <taxon>Streptomycetaceae</taxon>
        <taxon>Streptantibioticus</taxon>
    </lineage>
</organism>
<dbReference type="RefSeq" id="WP_255930450.1">
    <property type="nucleotide sequence ID" value="NZ_JANFNH010000028.1"/>
</dbReference>
<keyword evidence="4" id="KW-0547">Nucleotide-binding</keyword>
<dbReference type="PANTHER" id="PTHR43284">
    <property type="entry name" value="ASPARAGINE SYNTHETASE (GLUTAMINE-HYDROLYZING)"/>
    <property type="match status" value="1"/>
</dbReference>
<dbReference type="NCBIfam" id="TIGR01536">
    <property type="entry name" value="asn_synth_AEB"/>
    <property type="match status" value="1"/>
</dbReference>
<comment type="pathway">
    <text evidence="1">Amino-acid biosynthesis; L-asparagine biosynthesis; L-asparagine from L-aspartate (L-Gln route): step 1/1.</text>
</comment>
<dbReference type="Proteomes" id="UP001206206">
    <property type="component" value="Unassembled WGS sequence"/>
</dbReference>
<reference evidence="10 11" key="1">
    <citation type="submission" date="2022-06" db="EMBL/GenBank/DDBJ databases">
        <title>Draft genome sequence of type strain Streptomyces rubrisoli DSM 42083.</title>
        <authorList>
            <person name="Duangmal K."/>
            <person name="Klaysubun C."/>
        </authorList>
    </citation>
    <scope>NUCLEOTIDE SEQUENCE [LARGE SCALE GENOMIC DNA]</scope>
    <source>
        <strain evidence="10 11">DSM 42083</strain>
    </source>
</reference>
<evidence type="ECO:0000256" key="1">
    <source>
        <dbReference type="ARBA" id="ARBA00005187"/>
    </source>
</evidence>
<dbReference type="InterPro" id="IPR051786">
    <property type="entry name" value="ASN_synthetase/amidase"/>
</dbReference>
<keyword evidence="6" id="KW-0061">Asparagine biosynthesis</keyword>
<evidence type="ECO:0000256" key="7">
    <source>
        <dbReference type="ARBA" id="ARBA00022962"/>
    </source>
</evidence>
<evidence type="ECO:0000256" key="6">
    <source>
        <dbReference type="ARBA" id="ARBA00022888"/>
    </source>
</evidence>
<evidence type="ECO:0000256" key="2">
    <source>
        <dbReference type="ARBA" id="ARBA00005752"/>
    </source>
</evidence>
<dbReference type="PIRSF" id="PIRSF001589">
    <property type="entry name" value="Asn_synthetase_glu-h"/>
    <property type="match status" value="1"/>
</dbReference>
<keyword evidence="7" id="KW-0315">Glutamine amidotransferase</keyword>